<sequence>MISDNMSASPPVISNNQPPDYSPALATTDEGNYSDFDSQAAEVVQVTGFIPTLEAWSKPLHFTPAPPPPPPPGTLQLQATLNGQKQKKGDIRYPEKIVSQLPVENIPPPALKGDDTFRFSWVARMNQASRNLFRAADPTCRLDGTSQVTISSKVLRLGP</sequence>
<dbReference type="EMBL" id="LK032043">
    <property type="protein sequence ID" value="CDY14438.1"/>
    <property type="molecule type" value="Genomic_DNA"/>
</dbReference>
<organism evidence="2 3">
    <name type="scientific">Brassica napus</name>
    <name type="common">Rape</name>
    <dbReference type="NCBI Taxonomy" id="3708"/>
    <lineage>
        <taxon>Eukaryota</taxon>
        <taxon>Viridiplantae</taxon>
        <taxon>Streptophyta</taxon>
        <taxon>Embryophyta</taxon>
        <taxon>Tracheophyta</taxon>
        <taxon>Spermatophyta</taxon>
        <taxon>Magnoliopsida</taxon>
        <taxon>eudicotyledons</taxon>
        <taxon>Gunneridae</taxon>
        <taxon>Pentapetalae</taxon>
        <taxon>rosids</taxon>
        <taxon>malvids</taxon>
        <taxon>Brassicales</taxon>
        <taxon>Brassicaceae</taxon>
        <taxon>Brassiceae</taxon>
        <taxon>Brassica</taxon>
    </lineage>
</organism>
<dbReference type="PaxDb" id="3708-A0A078FQ14"/>
<evidence type="ECO:0000313" key="3">
    <source>
        <dbReference type="Proteomes" id="UP000028999"/>
    </source>
</evidence>
<dbReference type="Proteomes" id="UP000028999">
    <property type="component" value="Unassembled WGS sequence"/>
</dbReference>
<dbReference type="AlphaFoldDB" id="A0A078FQ14"/>
<protein>
    <submittedName>
        <fullName evidence="2">BnaC03g21570D protein</fullName>
    </submittedName>
</protein>
<evidence type="ECO:0000313" key="2">
    <source>
        <dbReference type="EMBL" id="CDY14438.1"/>
    </source>
</evidence>
<accession>A0A078FQ14</accession>
<evidence type="ECO:0000256" key="1">
    <source>
        <dbReference type="SAM" id="MobiDB-lite"/>
    </source>
</evidence>
<dbReference type="OMA" id="ISDNMSA"/>
<proteinExistence type="predicted"/>
<gene>
    <name evidence="2" type="primary">BnaC03g21570D</name>
    <name evidence="2" type="ORF">GSBRNA2T00079108001</name>
</gene>
<keyword evidence="3" id="KW-1185">Reference proteome</keyword>
<name>A0A078FQ14_BRANA</name>
<dbReference type="Gramene" id="CDY14438">
    <property type="protein sequence ID" value="CDY14438"/>
    <property type="gene ID" value="GSBRNA2T00079108001"/>
</dbReference>
<feature type="compositionally biased region" description="Polar residues" evidence="1">
    <location>
        <begin position="1"/>
        <end position="19"/>
    </location>
</feature>
<feature type="region of interest" description="Disordered" evidence="1">
    <location>
        <begin position="1"/>
        <end position="33"/>
    </location>
</feature>
<reference evidence="2 3" key="1">
    <citation type="journal article" date="2014" name="Science">
        <title>Plant genetics. Early allopolyploid evolution in the post-Neolithic Brassica napus oilseed genome.</title>
        <authorList>
            <person name="Chalhoub B."/>
            <person name="Denoeud F."/>
            <person name="Liu S."/>
            <person name="Parkin I.A."/>
            <person name="Tang H."/>
            <person name="Wang X."/>
            <person name="Chiquet J."/>
            <person name="Belcram H."/>
            <person name="Tong C."/>
            <person name="Samans B."/>
            <person name="Correa M."/>
            <person name="Da Silva C."/>
            <person name="Just J."/>
            <person name="Falentin C."/>
            <person name="Koh C.S."/>
            <person name="Le Clainche I."/>
            <person name="Bernard M."/>
            <person name="Bento P."/>
            <person name="Noel B."/>
            <person name="Labadie K."/>
            <person name="Alberti A."/>
            <person name="Charles M."/>
            <person name="Arnaud D."/>
            <person name="Guo H."/>
            <person name="Daviaud C."/>
            <person name="Alamery S."/>
            <person name="Jabbari K."/>
            <person name="Zhao M."/>
            <person name="Edger P.P."/>
            <person name="Chelaifa H."/>
            <person name="Tack D."/>
            <person name="Lassalle G."/>
            <person name="Mestiri I."/>
            <person name="Schnel N."/>
            <person name="Le Paslier M.C."/>
            <person name="Fan G."/>
            <person name="Renault V."/>
            <person name="Bayer P.E."/>
            <person name="Golicz A.A."/>
            <person name="Manoli S."/>
            <person name="Lee T.H."/>
            <person name="Thi V.H."/>
            <person name="Chalabi S."/>
            <person name="Hu Q."/>
            <person name="Fan C."/>
            <person name="Tollenaere R."/>
            <person name="Lu Y."/>
            <person name="Battail C."/>
            <person name="Shen J."/>
            <person name="Sidebottom C.H."/>
            <person name="Wang X."/>
            <person name="Canaguier A."/>
            <person name="Chauveau A."/>
            <person name="Berard A."/>
            <person name="Deniot G."/>
            <person name="Guan M."/>
            <person name="Liu Z."/>
            <person name="Sun F."/>
            <person name="Lim Y.P."/>
            <person name="Lyons E."/>
            <person name="Town C.D."/>
            <person name="Bancroft I."/>
            <person name="Wang X."/>
            <person name="Meng J."/>
            <person name="Ma J."/>
            <person name="Pires J.C."/>
            <person name="King G.J."/>
            <person name="Brunel D."/>
            <person name="Delourme R."/>
            <person name="Renard M."/>
            <person name="Aury J.M."/>
            <person name="Adams K.L."/>
            <person name="Batley J."/>
            <person name="Snowdon R.J."/>
            <person name="Tost J."/>
            <person name="Edwards D."/>
            <person name="Zhou Y."/>
            <person name="Hua W."/>
            <person name="Sharpe A.G."/>
            <person name="Paterson A.H."/>
            <person name="Guan C."/>
            <person name="Wincker P."/>
        </authorList>
    </citation>
    <scope>NUCLEOTIDE SEQUENCE [LARGE SCALE GENOMIC DNA]</scope>
    <source>
        <strain evidence="3">cv. Darmor-bzh</strain>
    </source>
</reference>